<accession>A0ACC2UBF4</accession>
<evidence type="ECO:0000313" key="1">
    <source>
        <dbReference type="EMBL" id="KAJ9084355.1"/>
    </source>
</evidence>
<proteinExistence type="predicted"/>
<dbReference type="EMBL" id="QTSX02000853">
    <property type="protein sequence ID" value="KAJ9084355.1"/>
    <property type="molecule type" value="Genomic_DNA"/>
</dbReference>
<sequence>MHNPFFPQPLVDPLAAFLQTFGYLFEGYGVDYFTWQAKHSYDGPEIYTYIDLLSTFPIQNPKLIDEAIHAAIQCYTCPPAPAKVILETALEALTYYNMQLLQ</sequence>
<keyword evidence="2" id="KW-1185">Reference proteome</keyword>
<gene>
    <name evidence="1" type="ORF">DSO57_1025458</name>
</gene>
<evidence type="ECO:0000313" key="2">
    <source>
        <dbReference type="Proteomes" id="UP001165960"/>
    </source>
</evidence>
<comment type="caution">
    <text evidence="1">The sequence shown here is derived from an EMBL/GenBank/DDBJ whole genome shotgun (WGS) entry which is preliminary data.</text>
</comment>
<reference evidence="1" key="1">
    <citation type="submission" date="2022-04" db="EMBL/GenBank/DDBJ databases">
        <title>Genome of the entomopathogenic fungus Entomophthora muscae.</title>
        <authorList>
            <person name="Elya C."/>
            <person name="Lovett B.R."/>
            <person name="Lee E."/>
            <person name="Macias A.M."/>
            <person name="Hajek A.E."/>
            <person name="De Bivort B.L."/>
            <person name="Kasson M.T."/>
            <person name="De Fine Licht H.H."/>
            <person name="Stajich J.E."/>
        </authorList>
    </citation>
    <scope>NUCLEOTIDE SEQUENCE</scope>
    <source>
        <strain evidence="1">Berkeley</strain>
    </source>
</reference>
<name>A0ACC2UBF4_9FUNG</name>
<dbReference type="Proteomes" id="UP001165960">
    <property type="component" value="Unassembled WGS sequence"/>
</dbReference>
<protein>
    <submittedName>
        <fullName evidence="1">Uncharacterized protein</fullName>
    </submittedName>
</protein>
<organism evidence="1 2">
    <name type="scientific">Entomophthora muscae</name>
    <dbReference type="NCBI Taxonomy" id="34485"/>
    <lineage>
        <taxon>Eukaryota</taxon>
        <taxon>Fungi</taxon>
        <taxon>Fungi incertae sedis</taxon>
        <taxon>Zoopagomycota</taxon>
        <taxon>Entomophthoromycotina</taxon>
        <taxon>Entomophthoromycetes</taxon>
        <taxon>Entomophthorales</taxon>
        <taxon>Entomophthoraceae</taxon>
        <taxon>Entomophthora</taxon>
    </lineage>
</organism>